<protein>
    <submittedName>
        <fullName evidence="1">Uncharacterized protein</fullName>
    </submittedName>
</protein>
<name>A0A835C3R7_9POAL</name>
<keyword evidence="2" id="KW-1185">Reference proteome</keyword>
<dbReference type="OrthoDB" id="670082at2759"/>
<dbReference type="Proteomes" id="UP000636709">
    <property type="component" value="Unassembled WGS sequence"/>
</dbReference>
<reference evidence="1" key="1">
    <citation type="submission" date="2020-07" db="EMBL/GenBank/DDBJ databases">
        <title>Genome sequence and genetic diversity analysis of an under-domesticated orphan crop, white fonio (Digitaria exilis).</title>
        <authorList>
            <person name="Bennetzen J.L."/>
            <person name="Chen S."/>
            <person name="Ma X."/>
            <person name="Wang X."/>
            <person name="Yssel A.E.J."/>
            <person name="Chaluvadi S.R."/>
            <person name="Johnson M."/>
            <person name="Gangashetty P."/>
            <person name="Hamidou F."/>
            <person name="Sanogo M.D."/>
            <person name="Zwaenepoel A."/>
            <person name="Wallace J."/>
            <person name="Van De Peer Y."/>
            <person name="Van Deynze A."/>
        </authorList>
    </citation>
    <scope>NUCLEOTIDE SEQUENCE</scope>
    <source>
        <tissue evidence="1">Leaves</tissue>
    </source>
</reference>
<evidence type="ECO:0000313" key="1">
    <source>
        <dbReference type="EMBL" id="KAF8712951.1"/>
    </source>
</evidence>
<accession>A0A835C3R7</accession>
<dbReference type="EMBL" id="JACEFO010001742">
    <property type="protein sequence ID" value="KAF8712951.1"/>
    <property type="molecule type" value="Genomic_DNA"/>
</dbReference>
<organism evidence="1 2">
    <name type="scientific">Digitaria exilis</name>
    <dbReference type="NCBI Taxonomy" id="1010633"/>
    <lineage>
        <taxon>Eukaryota</taxon>
        <taxon>Viridiplantae</taxon>
        <taxon>Streptophyta</taxon>
        <taxon>Embryophyta</taxon>
        <taxon>Tracheophyta</taxon>
        <taxon>Spermatophyta</taxon>
        <taxon>Magnoliopsida</taxon>
        <taxon>Liliopsida</taxon>
        <taxon>Poales</taxon>
        <taxon>Poaceae</taxon>
        <taxon>PACMAD clade</taxon>
        <taxon>Panicoideae</taxon>
        <taxon>Panicodae</taxon>
        <taxon>Paniceae</taxon>
        <taxon>Anthephorinae</taxon>
        <taxon>Digitaria</taxon>
    </lineage>
</organism>
<comment type="caution">
    <text evidence="1">The sequence shown here is derived from an EMBL/GenBank/DDBJ whole genome shotgun (WGS) entry which is preliminary data.</text>
</comment>
<sequence length="81" mass="8583">MTAILAMAIRPILSSPYLAQGENDSGCFPWEEEGKPCDRQACNQVCMAHGFSDQDAGCGHPPPGKGGNGYYCCCLPSSEVI</sequence>
<gene>
    <name evidence="1" type="ORF">HU200_028737</name>
</gene>
<evidence type="ECO:0000313" key="2">
    <source>
        <dbReference type="Proteomes" id="UP000636709"/>
    </source>
</evidence>
<dbReference type="AlphaFoldDB" id="A0A835C3R7"/>
<proteinExistence type="predicted"/>